<sequence length="53" mass="5602">MAGGVDLSRDSGADVRDRPAARPGPPAQKSAPVPPVRIPTEARSMHAPHQHKK</sequence>
<dbReference type="HOGENOM" id="CLU_3068502_0_0_1"/>
<name>Q2GZQ9_CHAGB</name>
<dbReference type="RefSeq" id="XP_001224201.1">
    <property type="nucleotide sequence ID" value="XM_001224200.1"/>
</dbReference>
<proteinExistence type="predicted"/>
<evidence type="ECO:0000256" key="1">
    <source>
        <dbReference type="SAM" id="MobiDB-lite"/>
    </source>
</evidence>
<evidence type="ECO:0000313" key="2">
    <source>
        <dbReference type="EMBL" id="EAQ88368.1"/>
    </source>
</evidence>
<accession>Q2GZQ9</accession>
<dbReference type="GeneID" id="4392352"/>
<evidence type="ECO:0000313" key="3">
    <source>
        <dbReference type="Proteomes" id="UP000001056"/>
    </source>
</evidence>
<feature type="compositionally biased region" description="Pro residues" evidence="1">
    <location>
        <begin position="22"/>
        <end position="37"/>
    </location>
</feature>
<protein>
    <submittedName>
        <fullName evidence="2">Uncharacterized protein</fullName>
    </submittedName>
</protein>
<gene>
    <name evidence="2" type="ORF">CHGG_04987</name>
</gene>
<dbReference type="VEuPathDB" id="FungiDB:CHGG_04987"/>
<feature type="compositionally biased region" description="Basic and acidic residues" evidence="1">
    <location>
        <begin position="7"/>
        <end position="20"/>
    </location>
</feature>
<organism evidence="2 3">
    <name type="scientific">Chaetomium globosum (strain ATCC 6205 / CBS 148.51 / DSM 1962 / NBRC 6347 / NRRL 1970)</name>
    <name type="common">Soil fungus</name>
    <dbReference type="NCBI Taxonomy" id="306901"/>
    <lineage>
        <taxon>Eukaryota</taxon>
        <taxon>Fungi</taxon>
        <taxon>Dikarya</taxon>
        <taxon>Ascomycota</taxon>
        <taxon>Pezizomycotina</taxon>
        <taxon>Sordariomycetes</taxon>
        <taxon>Sordariomycetidae</taxon>
        <taxon>Sordariales</taxon>
        <taxon>Chaetomiaceae</taxon>
        <taxon>Chaetomium</taxon>
    </lineage>
</organism>
<dbReference type="EMBL" id="CH408032">
    <property type="protein sequence ID" value="EAQ88368.1"/>
    <property type="molecule type" value="Genomic_DNA"/>
</dbReference>
<feature type="region of interest" description="Disordered" evidence="1">
    <location>
        <begin position="1"/>
        <end position="53"/>
    </location>
</feature>
<dbReference type="AlphaFoldDB" id="Q2GZQ9"/>
<dbReference type="Proteomes" id="UP000001056">
    <property type="component" value="Unassembled WGS sequence"/>
</dbReference>
<reference evidence="3" key="1">
    <citation type="journal article" date="2015" name="Genome Announc.">
        <title>Draft genome sequence of the cellulolytic fungus Chaetomium globosum.</title>
        <authorList>
            <person name="Cuomo C.A."/>
            <person name="Untereiner W.A."/>
            <person name="Ma L.-J."/>
            <person name="Grabherr M."/>
            <person name="Birren B.W."/>
        </authorList>
    </citation>
    <scope>NUCLEOTIDE SEQUENCE [LARGE SCALE GENOMIC DNA]</scope>
    <source>
        <strain evidence="3">ATCC 6205 / CBS 148.51 / DSM 1962 / NBRC 6347 / NRRL 1970</strain>
    </source>
</reference>
<keyword evidence="3" id="KW-1185">Reference proteome</keyword>
<dbReference type="InParanoid" id="Q2GZQ9"/>